<dbReference type="PANTHER" id="PTHR14226:SF78">
    <property type="entry name" value="SLR0060 PROTEIN"/>
    <property type="match status" value="1"/>
</dbReference>
<dbReference type="InterPro" id="IPR016035">
    <property type="entry name" value="Acyl_Trfase/lysoPLipase"/>
</dbReference>
<feature type="short sequence motif" description="GXGXXG" evidence="4">
    <location>
        <begin position="33"/>
        <end position="38"/>
    </location>
</feature>
<sequence length="365" mass="40585">MNDFLSRLFWGDQTGDTPKPKGKKKRINLALQGGGAHGAFTWGVLDHLLEDGRLAVEGISGTSAGAVNAVMLADGLNRGGPDEARKRLAEFWRAASLGGDLPAVQRVVTDRLFALMPGEGSPTFNWLSAWSQYLSPYDLNPLNINPLKDLIERFVDFDGLRKDGRQIFIAATNVQTGRLHIFPKDKISAEAVMASACLPAVFQAVEIDGVPYWDGGYLGNPVIFPFFRSTQTEDVLIVQINPVMRKKIPQTTREIMGRVNEITFNSALMAELRAIEFVNRLIDQRRLPHGTGTNEYRHINVHRIVMDGLGERFSASTKLRNDFESLDLLRKLGQRAARRFLDNHFADIGVRSSVDLKADVLSERG</sequence>
<dbReference type="InterPro" id="IPR050301">
    <property type="entry name" value="NTE"/>
</dbReference>
<comment type="caution">
    <text evidence="6">The sequence shown here is derived from an EMBL/GenBank/DDBJ whole genome shotgun (WGS) entry which is preliminary data.</text>
</comment>
<evidence type="ECO:0000256" key="1">
    <source>
        <dbReference type="ARBA" id="ARBA00022801"/>
    </source>
</evidence>
<evidence type="ECO:0000259" key="5">
    <source>
        <dbReference type="PROSITE" id="PS51635"/>
    </source>
</evidence>
<dbReference type="PANTHER" id="PTHR14226">
    <property type="entry name" value="NEUROPATHY TARGET ESTERASE/SWISS CHEESE D.MELANOGASTER"/>
    <property type="match status" value="1"/>
</dbReference>
<feature type="active site" description="Nucleophile" evidence="4">
    <location>
        <position position="63"/>
    </location>
</feature>
<keyword evidence="7" id="KW-1185">Reference proteome</keyword>
<feature type="short sequence motif" description="GXSXG" evidence="4">
    <location>
        <begin position="61"/>
        <end position="65"/>
    </location>
</feature>
<name>A0A371B8H5_9BRAD</name>
<dbReference type="GO" id="GO:0016042">
    <property type="term" value="P:lipid catabolic process"/>
    <property type="evidence" value="ECO:0007669"/>
    <property type="project" value="UniProtKB-UniRule"/>
</dbReference>
<keyword evidence="2 4" id="KW-0442">Lipid degradation</keyword>
<feature type="domain" description="PNPLA" evidence="5">
    <location>
        <begin position="29"/>
        <end position="227"/>
    </location>
</feature>
<gene>
    <name evidence="6" type="ORF">DXH78_04195</name>
</gene>
<dbReference type="InterPro" id="IPR002641">
    <property type="entry name" value="PNPLA_dom"/>
</dbReference>
<proteinExistence type="predicted"/>
<reference evidence="7" key="1">
    <citation type="submission" date="2018-08" db="EMBL/GenBank/DDBJ databases">
        <authorList>
            <person name="Kim S.-J."/>
            <person name="Jung G.-Y."/>
        </authorList>
    </citation>
    <scope>NUCLEOTIDE SEQUENCE [LARGE SCALE GENOMIC DNA]</scope>
    <source>
        <strain evidence="7">GY_H</strain>
    </source>
</reference>
<keyword evidence="3 4" id="KW-0443">Lipid metabolism</keyword>
<evidence type="ECO:0000313" key="7">
    <source>
        <dbReference type="Proteomes" id="UP000263993"/>
    </source>
</evidence>
<dbReference type="Pfam" id="PF01734">
    <property type="entry name" value="Patatin"/>
    <property type="match status" value="1"/>
</dbReference>
<evidence type="ECO:0000313" key="6">
    <source>
        <dbReference type="EMBL" id="RDV03854.1"/>
    </source>
</evidence>
<dbReference type="EMBL" id="QRGO01000001">
    <property type="protein sequence ID" value="RDV03854.1"/>
    <property type="molecule type" value="Genomic_DNA"/>
</dbReference>
<dbReference type="SUPFAM" id="SSF52151">
    <property type="entry name" value="FabD/lysophospholipase-like"/>
    <property type="match status" value="1"/>
</dbReference>
<evidence type="ECO:0000256" key="2">
    <source>
        <dbReference type="ARBA" id="ARBA00022963"/>
    </source>
</evidence>
<dbReference type="OrthoDB" id="9807112at2"/>
<dbReference type="RefSeq" id="WP_115515880.1">
    <property type="nucleotide sequence ID" value="NZ_QRGO01000001.1"/>
</dbReference>
<feature type="short sequence motif" description="DGA/G" evidence="4">
    <location>
        <begin position="214"/>
        <end position="216"/>
    </location>
</feature>
<feature type="active site" description="Proton acceptor" evidence="4">
    <location>
        <position position="214"/>
    </location>
</feature>
<dbReference type="Gene3D" id="3.40.1090.10">
    <property type="entry name" value="Cytosolic phospholipase A2 catalytic domain"/>
    <property type="match status" value="2"/>
</dbReference>
<organism evidence="6 7">
    <name type="scientific">Undibacter mobilis</name>
    <dbReference type="NCBI Taxonomy" id="2292256"/>
    <lineage>
        <taxon>Bacteria</taxon>
        <taxon>Pseudomonadati</taxon>
        <taxon>Pseudomonadota</taxon>
        <taxon>Alphaproteobacteria</taxon>
        <taxon>Hyphomicrobiales</taxon>
        <taxon>Nitrobacteraceae</taxon>
        <taxon>Undibacter</taxon>
    </lineage>
</organism>
<evidence type="ECO:0000256" key="4">
    <source>
        <dbReference type="PROSITE-ProRule" id="PRU01161"/>
    </source>
</evidence>
<protein>
    <submittedName>
        <fullName evidence="6">Patatin-like phospholipase family protein</fullName>
    </submittedName>
</protein>
<dbReference type="GO" id="GO:0016787">
    <property type="term" value="F:hydrolase activity"/>
    <property type="evidence" value="ECO:0007669"/>
    <property type="project" value="UniProtKB-UniRule"/>
</dbReference>
<evidence type="ECO:0000256" key="3">
    <source>
        <dbReference type="ARBA" id="ARBA00023098"/>
    </source>
</evidence>
<accession>A0A371B8H5</accession>
<dbReference type="PROSITE" id="PS51635">
    <property type="entry name" value="PNPLA"/>
    <property type="match status" value="1"/>
</dbReference>
<dbReference type="Proteomes" id="UP000263993">
    <property type="component" value="Unassembled WGS sequence"/>
</dbReference>
<dbReference type="AlphaFoldDB" id="A0A371B8H5"/>
<keyword evidence="1 4" id="KW-0378">Hydrolase</keyword>